<dbReference type="Proteomes" id="UP001595683">
    <property type="component" value="Unassembled WGS sequence"/>
</dbReference>
<gene>
    <name evidence="7" type="ORF">ACFOOT_20265</name>
</gene>
<keyword evidence="2 5" id="KW-0479">Metal-binding</keyword>
<comment type="caution">
    <text evidence="7">The sequence shown here is derived from an EMBL/GenBank/DDBJ whole genome shotgun (WGS) entry which is preliminary data.</text>
</comment>
<comment type="similarity">
    <text evidence="1 5">Belongs to the carotenoid oxygenase family.</text>
</comment>
<evidence type="ECO:0000256" key="6">
    <source>
        <dbReference type="SAM" id="MobiDB-lite"/>
    </source>
</evidence>
<evidence type="ECO:0000313" key="8">
    <source>
        <dbReference type="Proteomes" id="UP001595683"/>
    </source>
</evidence>
<evidence type="ECO:0000313" key="7">
    <source>
        <dbReference type="EMBL" id="MFC3673762.1"/>
    </source>
</evidence>
<evidence type="ECO:0000256" key="5">
    <source>
        <dbReference type="RuleBase" id="RU364048"/>
    </source>
</evidence>
<dbReference type="InterPro" id="IPR004294">
    <property type="entry name" value="Carotenoid_Oase"/>
</dbReference>
<dbReference type="PANTHER" id="PTHR10543:SF89">
    <property type="entry name" value="CAROTENOID 9,10(9',10')-CLEAVAGE DIOXYGENASE 1"/>
    <property type="match status" value="1"/>
</dbReference>
<comment type="cofactor">
    <cofactor evidence="5">
        <name>Fe(2+)</name>
        <dbReference type="ChEBI" id="CHEBI:29033"/>
    </cofactor>
    <text evidence="5">Binds 1 Fe(2+) ion per subunit.</text>
</comment>
<proteinExistence type="inferred from homology"/>
<evidence type="ECO:0000256" key="3">
    <source>
        <dbReference type="ARBA" id="ARBA00023002"/>
    </source>
</evidence>
<accession>A0ABV7V9Z2</accession>
<evidence type="ECO:0000256" key="4">
    <source>
        <dbReference type="ARBA" id="ARBA00023004"/>
    </source>
</evidence>
<dbReference type="PANTHER" id="PTHR10543">
    <property type="entry name" value="BETA-CAROTENE DIOXYGENASE"/>
    <property type="match status" value="1"/>
</dbReference>
<dbReference type="Pfam" id="PF03055">
    <property type="entry name" value="RPE65"/>
    <property type="match status" value="1"/>
</dbReference>
<keyword evidence="5" id="KW-0223">Dioxygenase</keyword>
<keyword evidence="4 5" id="KW-0408">Iron</keyword>
<name>A0ABV7V9Z2_9SPHN</name>
<keyword evidence="8" id="KW-1185">Reference proteome</keyword>
<dbReference type="RefSeq" id="WP_229815591.1">
    <property type="nucleotide sequence ID" value="NZ_BMZP01000021.1"/>
</dbReference>
<protein>
    <recommendedName>
        <fullName evidence="5">Dioxygenase</fullName>
        <ecNumber evidence="5">1.13.11.-</ecNumber>
    </recommendedName>
</protein>
<reference evidence="8" key="1">
    <citation type="journal article" date="2019" name="Int. J. Syst. Evol. Microbiol.">
        <title>The Global Catalogue of Microorganisms (GCM) 10K type strain sequencing project: providing services to taxonomists for standard genome sequencing and annotation.</title>
        <authorList>
            <consortium name="The Broad Institute Genomics Platform"/>
            <consortium name="The Broad Institute Genome Sequencing Center for Infectious Disease"/>
            <person name="Wu L."/>
            <person name="Ma J."/>
        </authorList>
    </citation>
    <scope>NUCLEOTIDE SEQUENCE [LARGE SCALE GENOMIC DNA]</scope>
    <source>
        <strain evidence="8">KCTC 42224</strain>
    </source>
</reference>
<dbReference type="EMBL" id="JBHRYE010000051">
    <property type="protein sequence ID" value="MFC3673762.1"/>
    <property type="molecule type" value="Genomic_DNA"/>
</dbReference>
<organism evidence="7 8">
    <name type="scientific">Novosphingobium pokkalii</name>
    <dbReference type="NCBI Taxonomy" id="1770194"/>
    <lineage>
        <taxon>Bacteria</taxon>
        <taxon>Pseudomonadati</taxon>
        <taxon>Pseudomonadota</taxon>
        <taxon>Alphaproteobacteria</taxon>
        <taxon>Sphingomonadales</taxon>
        <taxon>Sphingomonadaceae</taxon>
        <taxon>Novosphingobium</taxon>
    </lineage>
</organism>
<feature type="region of interest" description="Disordered" evidence="6">
    <location>
        <begin position="1"/>
        <end position="20"/>
    </location>
</feature>
<evidence type="ECO:0000256" key="2">
    <source>
        <dbReference type="ARBA" id="ARBA00022723"/>
    </source>
</evidence>
<evidence type="ECO:0000256" key="1">
    <source>
        <dbReference type="ARBA" id="ARBA00006787"/>
    </source>
</evidence>
<sequence>MHDPSAPADNQTSLVPRRPRFPDSIHFQGLNTPIGIEASRACLPVIGVLPEGLEGTFFRAVPDPAHPPMFADDNILSGDGMISAFRFHDGVVDFDIRYVRTARYEAENNAQRALFGGYRNPYTDDASVAGIDRTVANTTPVWHAGRLYMTKEDGRPYVIAPDTLDTQGSWSYDGALRSETVTAHARVDPETGEMFLFGYEAAGPCSLDVSYAVVDAQGQLVREQWFQQPYHGMIHDFAITQTHAVFPFFPTTTDLARLQAGGPKWAHEQNLECRIGIMPRSGDVSGIRWFTGPKGASAFHIMNAHDEGDLVHLDLFISETNAFGFMREAGGIHVDQRAIRGAFERWTFDMASDREDFAVTVLGPPGDMPRIRDADCGRAYGKGWYLTMNPQGGPPLPGGPVGAAFNALVRIELPHGRIDLMPLPPGHAISEPVHVPATQPGGSEWLLCVVDRAAEDGSFKSEVWVLDANKLVEGPIARVQVPLPLRAQVHGCWVPADQLP</sequence>
<dbReference type="EC" id="1.13.11.-" evidence="5"/>
<keyword evidence="3 5" id="KW-0560">Oxidoreductase</keyword>